<evidence type="ECO:0000313" key="1">
    <source>
        <dbReference type="EMBL" id="AMD88110.1"/>
    </source>
</evidence>
<dbReference type="OrthoDB" id="3260683at2"/>
<keyword evidence="2" id="KW-1185">Reference proteome</keyword>
<dbReference type="RefSeq" id="WP_067943407.1">
    <property type="nucleotide sequence ID" value="NZ_CP014228.1"/>
</dbReference>
<dbReference type="AlphaFoldDB" id="A0A0X8JFZ1"/>
<proteinExistence type="predicted"/>
<sequence>MDPLELPVSVVLALWAPLPSSRGPALVQGPDGAHEVRDGAMGGAVPLEEWLPALGPLMRCAAVLPSAADPLPGLALALDAGEGVLLESGGDAGAHGSGVPRRVLLVPEDSGTSVLWLAHDLRATPPPFDASQARRDVHRATEEAIESLVALDLARERPELADTLTDLVTAVLDPGLVPPSLDGRRRELLERSLRLEAICDLALEDDGAAATALQARRRAEVLRPLLAVARRGVAAATETWAVTGR</sequence>
<dbReference type="Proteomes" id="UP000065220">
    <property type="component" value="Chromosome"/>
</dbReference>
<dbReference type="EMBL" id="CP014228">
    <property type="protein sequence ID" value="AMD88110.1"/>
    <property type="molecule type" value="Genomic_DNA"/>
</dbReference>
<dbReference type="STRING" id="111015.AXF14_11655"/>
<protein>
    <submittedName>
        <fullName evidence="1">Uncharacterized protein</fullName>
    </submittedName>
</protein>
<name>A0A0X8JFZ1_ACTRD</name>
<dbReference type="KEGG" id="ard:AXF14_11655"/>
<gene>
    <name evidence="1" type="ORF">AXF14_11655</name>
</gene>
<organism evidence="1 2">
    <name type="scientific">Actinomyces radicidentis</name>
    <dbReference type="NCBI Taxonomy" id="111015"/>
    <lineage>
        <taxon>Bacteria</taxon>
        <taxon>Bacillati</taxon>
        <taxon>Actinomycetota</taxon>
        <taxon>Actinomycetes</taxon>
        <taxon>Actinomycetales</taxon>
        <taxon>Actinomycetaceae</taxon>
        <taxon>Actinomyces</taxon>
    </lineage>
</organism>
<accession>A0A0X8JFZ1</accession>
<evidence type="ECO:0000313" key="2">
    <source>
        <dbReference type="Proteomes" id="UP000065220"/>
    </source>
</evidence>
<reference evidence="2" key="1">
    <citation type="submission" date="2016-02" db="EMBL/GenBank/DDBJ databases">
        <authorList>
            <person name="Holder M.E."/>
            <person name="Ajami N.J."/>
            <person name="Petrosino J.F."/>
        </authorList>
    </citation>
    <scope>NUCLEOTIDE SEQUENCE [LARGE SCALE GENOMIC DNA]</scope>
    <source>
        <strain evidence="2">CCUG 36733</strain>
    </source>
</reference>